<feature type="transmembrane region" description="Helical" evidence="21">
    <location>
        <begin position="484"/>
        <end position="505"/>
    </location>
</feature>
<keyword evidence="8" id="KW-0677">Repeat</keyword>
<evidence type="ECO:0000256" key="11">
    <source>
        <dbReference type="ARBA" id="ARBA00022989"/>
    </source>
</evidence>
<name>A0A6P3XE01_DINQU</name>
<dbReference type="GO" id="GO:0009581">
    <property type="term" value="P:detection of external stimulus"/>
    <property type="evidence" value="ECO:0007669"/>
    <property type="project" value="UniProtKB-ARBA"/>
</dbReference>
<dbReference type="Pfam" id="PF00520">
    <property type="entry name" value="Ion_trans"/>
    <property type="match status" value="4"/>
</dbReference>
<feature type="transmembrane region" description="Helical" evidence="21">
    <location>
        <begin position="44"/>
        <end position="61"/>
    </location>
</feature>
<feature type="region of interest" description="Disordered" evidence="20">
    <location>
        <begin position="1741"/>
        <end position="1830"/>
    </location>
</feature>
<dbReference type="PROSITE" id="PS50222">
    <property type="entry name" value="EF_HAND_2"/>
    <property type="match status" value="1"/>
</dbReference>
<dbReference type="SUPFAM" id="SSF47473">
    <property type="entry name" value="EF-hand"/>
    <property type="match status" value="1"/>
</dbReference>
<dbReference type="GO" id="GO:0007268">
    <property type="term" value="P:chemical synaptic transmission"/>
    <property type="evidence" value="ECO:0007669"/>
    <property type="project" value="TreeGrafter"/>
</dbReference>
<dbReference type="Pfam" id="PF08763">
    <property type="entry name" value="Ca_chan_IQ"/>
    <property type="match status" value="1"/>
</dbReference>
<dbReference type="InterPro" id="IPR014873">
    <property type="entry name" value="VDCC_a1su_IQ"/>
</dbReference>
<evidence type="ECO:0000256" key="14">
    <source>
        <dbReference type="ARBA" id="ARBA00023180"/>
    </source>
</evidence>
<evidence type="ECO:0000256" key="15">
    <source>
        <dbReference type="ARBA" id="ARBA00023303"/>
    </source>
</evidence>
<feature type="compositionally biased region" description="Basic residues" evidence="20">
    <location>
        <begin position="1687"/>
        <end position="1697"/>
    </location>
</feature>
<dbReference type="CTD" id="12285"/>
<dbReference type="GO" id="GO:0005891">
    <property type="term" value="C:voltage-gated calcium channel complex"/>
    <property type="evidence" value="ECO:0007669"/>
    <property type="project" value="InterPro"/>
</dbReference>
<organism evidence="23 24">
    <name type="scientific">Dinoponera quadriceps</name>
    <name type="common">South American ant</name>
    <dbReference type="NCBI Taxonomy" id="609295"/>
    <lineage>
        <taxon>Eukaryota</taxon>
        <taxon>Metazoa</taxon>
        <taxon>Ecdysozoa</taxon>
        <taxon>Arthropoda</taxon>
        <taxon>Hexapoda</taxon>
        <taxon>Insecta</taxon>
        <taxon>Pterygota</taxon>
        <taxon>Neoptera</taxon>
        <taxon>Endopterygota</taxon>
        <taxon>Hymenoptera</taxon>
        <taxon>Apocrita</taxon>
        <taxon>Aculeata</taxon>
        <taxon>Formicoidea</taxon>
        <taxon>Formicidae</taxon>
        <taxon>Ponerinae</taxon>
        <taxon>Ponerini</taxon>
        <taxon>Dinoponera</taxon>
    </lineage>
</organism>
<dbReference type="FunFam" id="1.20.120.350:FF:000043">
    <property type="entry name" value="Voltage-dependent L-type calcium channel subunit alpha"/>
    <property type="match status" value="1"/>
</dbReference>
<evidence type="ECO:0000256" key="13">
    <source>
        <dbReference type="ARBA" id="ARBA00023136"/>
    </source>
</evidence>
<feature type="transmembrane region" description="Helical" evidence="21">
    <location>
        <begin position="452"/>
        <end position="472"/>
    </location>
</feature>
<keyword evidence="12" id="KW-0406">Ion transport</keyword>
<accession>A0A6P3XE01</accession>
<dbReference type="GeneID" id="106745520"/>
<dbReference type="GO" id="GO:0008331">
    <property type="term" value="F:high voltage-gated calcium channel activity"/>
    <property type="evidence" value="ECO:0007669"/>
    <property type="project" value="TreeGrafter"/>
</dbReference>
<feature type="region of interest" description="Disordered" evidence="20">
    <location>
        <begin position="1553"/>
        <end position="1586"/>
    </location>
</feature>
<feature type="domain" description="EF-hand" evidence="22">
    <location>
        <begin position="1361"/>
        <end position="1396"/>
    </location>
</feature>
<feature type="transmembrane region" description="Helical" evidence="21">
    <location>
        <begin position="82"/>
        <end position="103"/>
    </location>
</feature>
<dbReference type="OrthoDB" id="431720at2759"/>
<feature type="transmembrane region" description="Helical" evidence="21">
    <location>
        <begin position="779"/>
        <end position="798"/>
    </location>
</feature>
<evidence type="ECO:0000256" key="2">
    <source>
        <dbReference type="ARBA" id="ARBA00022448"/>
    </source>
</evidence>
<feature type="transmembrane region" description="Helical" evidence="21">
    <location>
        <begin position="174"/>
        <end position="196"/>
    </location>
</feature>
<dbReference type="GO" id="GO:0042045">
    <property type="term" value="P:epithelial fluid transport"/>
    <property type="evidence" value="ECO:0007669"/>
    <property type="project" value="UniProtKB-ARBA"/>
</dbReference>
<dbReference type="Pfam" id="PF16905">
    <property type="entry name" value="GPHH"/>
    <property type="match status" value="1"/>
</dbReference>
<sequence length="1830" mass="210449">MAIGRDQGGGAGGGAGKGTTSLFILSEDNRIRKATRFIIEWPPFEYAVLLTIIANCVVLALEEHLPKQDKTILAQKLEATEVYFLGIFCVEASLKILALGFILHRGSYLRNIWNIMDFFVVVTGIVTAFSQGIQLDVDLRTLRAIRVLRPLKLVSGIPSLQVVLKSIIKAMAPLLQIGLLVLFAIVIFAIIGLEFYSGTLHKTCYSIMDINKIVKEGEQPSPCNTDNKTEAPLGAHVCDANVSTCMEHWEGPNSGITSFDNIGFAMLTVFQCITMEGWTAILYWTNDALGSMYNWIYFIPLIVLGSFFMLNLVLGVLSGEFAKEREKVENRQSFLKLRRQQQLERELNCYLNWICKAEEVILAEERTTEEEKMHILEVRRRAAAKKKKLKNLGKSKSTDTEEEEGEEDQDDGFSRTSYFKSKVKKQGTCLQFWRAEKQFRFWIRNSVKSQQFYWFVIVLVFFNTVCVAVEHYDQPKWLTDFLFYAEFVFLALFMMEMFIKMYALGPRTYFESSFNRFDCIVILGSIFEVIWTALKSGSFGLSVLRALRLLRIFKVTKYWKSLRNLVISLLSSMRSIISLLFLLFLFILIFALLGMQLFGGQFNFESGTPPTNFNTFPIALLTVFQVLTGEDWNEVMYQGVESQGMAYSLYFIVLVLFGNYTLLNVFLAIAVDNLANAQELSAAEEEEQEEDKEKQIQELEKEIESLQKPGDGGAPKVEICPPSPTQNFKDGKGEKQVSEEKKQDEDDDTGPKPMLPYSSMFILSPTNPIRRAAHWVVNLRYFDFFIMIVISLSSIALAAEDPVWELAPRNKILNYFDYAFTGVFTIEMVLKIIDLGIILHPGSYLREFWNIMDAVVVICAMVSFAFDMSGSSAGQNLSTIKSLRVLRVLRPLKTIKRVPKLKAVFDCVVNSLKNVINILIVYILFQFIFAVIAVQLFNGKFFFCTDESKYTKEECNGQYFYFEEDSMLPELQQRKWQSQSFHYDNVMVAMLTLFAVQTGEGWPQVLQNSMAATYENKGPIQNFRIEMSIFYIVYFIVFPFFFVNIFVALIIITFQEQGEAELQDGEIDKNQKSCIDFTIQARPLERYMPKERNSIKYKIWRIVVSTPFEYFIMILIVLNTLLLMMKFHRQSDQYKNTLKYMNMCFTGMFTVECILKIAAFGVRNFFKDYWNIFDLITVIGSIVDALVIEFGENFINVGFLRLFRAARLIKLLRQGYTIRILLWTFVQSFKALPYVCLLIAMLFFIYAIIGMQVFGNIALDPETSITKHNNFQSFIQGLMLLFRCATGEAWPNIMLSCIKGRPCDPKADKQQDPNSCGSNIAYVYFVTFIFFCSFLMLNLFVAVIMDNFDYLTRDSSILGAHHLDEFVRIWAEYDPNATGKIHYTEMYDMLKNMDPPLGFGNKCPNRLAYKKLIRMNMPVDDDGKVNFTTTLFALIRENLSIKMRCADEMNQANDELRDTIRSIWPLQAKKILDLLIPRNEELSKNKLTVGKIYVCLLILESWKTTRFGQIESTGQNDNDLIDNDNAGQSPAAQAQSAFYNCLLDMAAVNHTGNNHGTGSRANSLEPVTRPATDTKHERLKEHRDEEEGALGVLAAAEHRRQRSIRNKKVNWKMSRQYDILGSSGESSQGGGGSGVVLVVNGEDRAPELEPLLAEVPSQRDQNNYYHHHHHDQYYDTDNDQYYDHHHYHHHHHHHHHDYRPPSYYQHQNTYAPRSSIRYHKMELQDVVVDDSRAGSLESLTHAGERLHPHHPSAPPPRHRSRSPSIRRPSPIMHRSPSPRRHRYDHHAHYHEGPGFSDTVSNVVEIQRHTHHPHSSQYNHRHRIRGTTYRR</sequence>
<dbReference type="Gene3D" id="1.10.287.70">
    <property type="match status" value="4"/>
</dbReference>
<dbReference type="RefSeq" id="XP_014476686.1">
    <property type="nucleotide sequence ID" value="XM_014621200.1"/>
</dbReference>
<evidence type="ECO:0000313" key="24">
    <source>
        <dbReference type="RefSeq" id="XP_014476686.1"/>
    </source>
</evidence>
<protein>
    <recommendedName>
        <fullName evidence="16">Voltage-dependent calcium channel type A subunit alpha-1</fullName>
    </recommendedName>
</protein>
<evidence type="ECO:0000256" key="6">
    <source>
        <dbReference type="ARBA" id="ARBA00022692"/>
    </source>
</evidence>
<dbReference type="FunFam" id="1.10.238.10:FF:000063">
    <property type="entry name" value="Voltage-dependent N-type calcium channel subunit alpha"/>
    <property type="match status" value="1"/>
</dbReference>
<feature type="compositionally biased region" description="Polar residues" evidence="20">
    <location>
        <begin position="1553"/>
        <end position="1562"/>
    </location>
</feature>
<keyword evidence="7 17" id="KW-0479">Metal-binding</keyword>
<feature type="compositionally biased region" description="Basic residues" evidence="20">
    <location>
        <begin position="1776"/>
        <end position="1788"/>
    </location>
</feature>
<evidence type="ECO:0000259" key="22">
    <source>
        <dbReference type="PROSITE" id="PS50222"/>
    </source>
</evidence>
<dbReference type="PANTHER" id="PTHR45628">
    <property type="entry name" value="VOLTAGE-DEPENDENT CALCIUM CHANNEL TYPE A SUBUNIT ALPHA-1"/>
    <property type="match status" value="1"/>
</dbReference>
<evidence type="ECO:0000256" key="19">
    <source>
        <dbReference type="RuleBase" id="RU003808"/>
    </source>
</evidence>
<dbReference type="PANTHER" id="PTHR45628:SF7">
    <property type="entry name" value="VOLTAGE-DEPENDENT CALCIUM CHANNEL TYPE A SUBUNIT ALPHA-1"/>
    <property type="match status" value="1"/>
</dbReference>
<dbReference type="GO" id="GO:0016324">
    <property type="term" value="C:apical plasma membrane"/>
    <property type="evidence" value="ECO:0007669"/>
    <property type="project" value="UniProtKB-ARBA"/>
</dbReference>
<dbReference type="GO" id="GO:0009582">
    <property type="term" value="P:detection of abiotic stimulus"/>
    <property type="evidence" value="ECO:0007669"/>
    <property type="project" value="UniProtKB-ARBA"/>
</dbReference>
<dbReference type="FunFam" id="1.20.120.350:FF:000001">
    <property type="entry name" value="Voltage-dependent L-type calcium channel subunit alpha"/>
    <property type="match status" value="1"/>
</dbReference>
<evidence type="ECO:0000256" key="20">
    <source>
        <dbReference type="SAM" id="MobiDB-lite"/>
    </source>
</evidence>
<feature type="transmembrane region" description="Helical" evidence="21">
    <location>
        <begin position="1232"/>
        <end position="1259"/>
    </location>
</feature>
<dbReference type="FunFam" id="1.10.287.70:FF:000007">
    <property type="entry name" value="Voltage-dependent L-type calcium channel subunit alpha"/>
    <property type="match status" value="1"/>
</dbReference>
<dbReference type="PRINTS" id="PR00167">
    <property type="entry name" value="CACHANNEL"/>
</dbReference>
<feature type="binding site" evidence="17">
    <location>
        <position position="630"/>
    </location>
    <ligand>
        <name>Ca(2+)</name>
        <dbReference type="ChEBI" id="CHEBI:29108"/>
    </ligand>
</feature>
<feature type="glycosylation site" description="N-linked (GlcNAc...) asparagine" evidence="18">
    <location>
        <position position="241"/>
    </location>
</feature>
<feature type="transmembrane region" description="Helical" evidence="21">
    <location>
        <begin position="115"/>
        <end position="135"/>
    </location>
</feature>
<evidence type="ECO:0000256" key="7">
    <source>
        <dbReference type="ARBA" id="ARBA00022723"/>
    </source>
</evidence>
<keyword evidence="23" id="KW-1185">Reference proteome</keyword>
<dbReference type="InterPro" id="IPR011992">
    <property type="entry name" value="EF-hand-dom_pair"/>
</dbReference>
<evidence type="ECO:0000256" key="5">
    <source>
        <dbReference type="ARBA" id="ARBA00022673"/>
    </source>
</evidence>
<reference evidence="24" key="1">
    <citation type="submission" date="2025-08" db="UniProtKB">
        <authorList>
            <consortium name="RefSeq"/>
        </authorList>
    </citation>
    <scope>IDENTIFICATION</scope>
</reference>
<evidence type="ECO:0000256" key="10">
    <source>
        <dbReference type="ARBA" id="ARBA00022882"/>
    </source>
</evidence>
<proteinExistence type="inferred from homology"/>
<dbReference type="FunFam" id="1.10.287.70:FF:000059">
    <property type="entry name" value="Voltage-dependent N-type calcium channel subunit alpha"/>
    <property type="match status" value="1"/>
</dbReference>
<feature type="transmembrane region" description="Helical" evidence="21">
    <location>
        <begin position="1029"/>
        <end position="1054"/>
    </location>
</feature>
<feature type="transmembrane region" description="Helical" evidence="21">
    <location>
        <begin position="818"/>
        <end position="839"/>
    </location>
</feature>
<feature type="region of interest" description="Disordered" evidence="20">
    <location>
        <begin position="389"/>
        <end position="413"/>
    </location>
</feature>
<feature type="binding site" evidence="17">
    <location>
        <position position="276"/>
    </location>
    <ligand>
        <name>Ca(2+)</name>
        <dbReference type="ChEBI" id="CHEBI:29108"/>
    </ligand>
</feature>
<dbReference type="FunFam" id="1.10.287.70:FF:000023">
    <property type="entry name" value="Voltage-dependent R-type calcium channel subunit alpha"/>
    <property type="match status" value="1"/>
</dbReference>
<gene>
    <name evidence="24" type="primary">LOC106745520</name>
</gene>
<comment type="similarity">
    <text evidence="19">Belongs to the calcium channel alpha-1 subunit (TC 1.A.1.11) family.</text>
</comment>
<evidence type="ECO:0000256" key="4">
    <source>
        <dbReference type="ARBA" id="ARBA00022568"/>
    </source>
</evidence>
<dbReference type="GO" id="GO:0045202">
    <property type="term" value="C:synapse"/>
    <property type="evidence" value="ECO:0007669"/>
    <property type="project" value="GOC"/>
</dbReference>
<comment type="subcellular location">
    <subcellularLocation>
        <location evidence="1 19">Membrane</location>
        <topology evidence="1 19">Multi-pass membrane protein</topology>
    </subcellularLocation>
</comment>
<evidence type="ECO:0000256" key="16">
    <source>
        <dbReference type="ARBA" id="ARBA00069462"/>
    </source>
</evidence>
<dbReference type="GO" id="GO:0005509">
    <property type="term" value="F:calcium ion binding"/>
    <property type="evidence" value="ECO:0007669"/>
    <property type="project" value="InterPro"/>
</dbReference>
<dbReference type="InterPro" id="IPR002077">
    <property type="entry name" value="VDCCAlpha1"/>
</dbReference>
<evidence type="ECO:0000256" key="12">
    <source>
        <dbReference type="ARBA" id="ARBA00023065"/>
    </source>
</evidence>
<evidence type="ECO:0000256" key="3">
    <source>
        <dbReference type="ARBA" id="ARBA00022553"/>
    </source>
</evidence>
<dbReference type="InterPro" id="IPR031649">
    <property type="entry name" value="GPHH_dom"/>
</dbReference>
<dbReference type="Gene3D" id="1.20.120.350">
    <property type="entry name" value="Voltage-gated potassium channels. Chain C"/>
    <property type="match status" value="4"/>
</dbReference>
<dbReference type="Gene3D" id="6.10.250.2500">
    <property type="match status" value="1"/>
</dbReference>
<dbReference type="SMART" id="SM01062">
    <property type="entry name" value="Ca_chan_IQ"/>
    <property type="match status" value="1"/>
</dbReference>
<evidence type="ECO:0000256" key="21">
    <source>
        <dbReference type="SAM" id="Phobius"/>
    </source>
</evidence>
<dbReference type="InterPro" id="IPR002048">
    <property type="entry name" value="EF_hand_dom"/>
</dbReference>
<keyword evidence="6 21" id="KW-0812">Transmembrane</keyword>
<evidence type="ECO:0000256" key="9">
    <source>
        <dbReference type="ARBA" id="ARBA00022837"/>
    </source>
</evidence>
<feature type="transmembrane region" description="Helical" evidence="21">
    <location>
        <begin position="848"/>
        <end position="866"/>
    </location>
</feature>
<feature type="transmembrane region" description="Helical" evidence="21">
    <location>
        <begin position="576"/>
        <end position="599"/>
    </location>
</feature>
<evidence type="ECO:0000256" key="17">
    <source>
        <dbReference type="PIRSR" id="PIRSR602077-1"/>
    </source>
</evidence>
<dbReference type="GO" id="GO:0019722">
    <property type="term" value="P:calcium-mediated signaling"/>
    <property type="evidence" value="ECO:0007669"/>
    <property type="project" value="UniProtKB-ARBA"/>
</dbReference>
<feature type="compositionally biased region" description="Basic and acidic residues" evidence="20">
    <location>
        <begin position="1572"/>
        <end position="1585"/>
    </location>
</feature>
<feature type="compositionally biased region" description="Acidic residues" evidence="20">
    <location>
        <begin position="400"/>
        <end position="411"/>
    </location>
</feature>
<feature type="compositionally biased region" description="Basic and acidic residues" evidence="20">
    <location>
        <begin position="729"/>
        <end position="744"/>
    </location>
</feature>
<dbReference type="Proteomes" id="UP000515204">
    <property type="component" value="Unplaced"/>
</dbReference>
<keyword evidence="5 19" id="KW-0107">Calcium channel</keyword>
<feature type="compositionally biased region" description="Low complexity" evidence="20">
    <location>
        <begin position="1762"/>
        <end position="1775"/>
    </location>
</feature>
<evidence type="ECO:0000313" key="23">
    <source>
        <dbReference type="Proteomes" id="UP000515204"/>
    </source>
</evidence>
<dbReference type="InterPro" id="IPR050599">
    <property type="entry name" value="VDCC_alpha-1_subunit"/>
</dbReference>
<feature type="transmembrane region" description="Helical" evidence="21">
    <location>
        <begin position="647"/>
        <end position="671"/>
    </location>
</feature>
<keyword evidence="4 19" id="KW-0109">Calcium transport</keyword>
<keyword evidence="14 18" id="KW-0325">Glycoprotein</keyword>
<keyword evidence="11 21" id="KW-1133">Transmembrane helix</keyword>
<feature type="transmembrane region" description="Helical" evidence="21">
    <location>
        <begin position="915"/>
        <end position="937"/>
    </location>
</feature>
<keyword evidence="13 21" id="KW-0472">Membrane</keyword>
<dbReference type="GO" id="GO:0016322">
    <property type="term" value="P:neuron remodeling"/>
    <property type="evidence" value="ECO:0007669"/>
    <property type="project" value="UniProtKB-ARBA"/>
</dbReference>
<feature type="binding site" evidence="17">
    <location>
        <position position="1000"/>
    </location>
    <ligand>
        <name>Ca(2+)</name>
        <dbReference type="ChEBI" id="CHEBI:29108"/>
    </ligand>
</feature>
<evidence type="ECO:0000256" key="1">
    <source>
        <dbReference type="ARBA" id="ARBA00004141"/>
    </source>
</evidence>
<dbReference type="Gene3D" id="1.10.238.10">
    <property type="entry name" value="EF-hand"/>
    <property type="match status" value="1"/>
</dbReference>
<feature type="transmembrane region" description="Helical" evidence="21">
    <location>
        <begin position="1140"/>
        <end position="1163"/>
    </location>
</feature>
<feature type="transmembrane region" description="Helical" evidence="21">
    <location>
        <begin position="295"/>
        <end position="317"/>
    </location>
</feature>
<evidence type="ECO:0000256" key="18">
    <source>
        <dbReference type="PIRSR" id="PIRSR602077-3"/>
    </source>
</evidence>
<keyword evidence="2" id="KW-0813">Transport</keyword>
<feature type="transmembrane region" description="Helical" evidence="21">
    <location>
        <begin position="1110"/>
        <end position="1128"/>
    </location>
</feature>
<dbReference type="GO" id="GO:0016323">
    <property type="term" value="C:basolateral plasma membrane"/>
    <property type="evidence" value="ECO:0007669"/>
    <property type="project" value="UniProtKB-ARBA"/>
</dbReference>
<dbReference type="FunFam" id="1.20.120.350:FF:000013">
    <property type="entry name" value="Voltage-dependent N-type calcium channel subunit alpha"/>
    <property type="match status" value="1"/>
</dbReference>
<evidence type="ECO:0000256" key="8">
    <source>
        <dbReference type="ARBA" id="ARBA00022737"/>
    </source>
</evidence>
<dbReference type="GO" id="GO:0050906">
    <property type="term" value="P:detection of stimulus involved in sensory perception"/>
    <property type="evidence" value="ECO:0007669"/>
    <property type="project" value="UniProtKB-ARBA"/>
</dbReference>
<dbReference type="FunFam" id="1.20.120.350:FF:000011">
    <property type="entry name" value="Voltage-dependent N-type calcium channel subunit alpha"/>
    <property type="match status" value="1"/>
</dbReference>
<feature type="transmembrane region" description="Helical" evidence="21">
    <location>
        <begin position="1321"/>
        <end position="1345"/>
    </location>
</feature>
<keyword evidence="9 17" id="KW-0106">Calcium</keyword>
<dbReference type="GO" id="GO:0098703">
    <property type="term" value="P:calcium ion import across plasma membrane"/>
    <property type="evidence" value="ECO:0007669"/>
    <property type="project" value="TreeGrafter"/>
</dbReference>
<feature type="region of interest" description="Disordered" evidence="20">
    <location>
        <begin position="1687"/>
        <end position="1707"/>
    </location>
</feature>
<dbReference type="SUPFAM" id="SSF81324">
    <property type="entry name" value="Voltage-gated potassium channels"/>
    <property type="match status" value="4"/>
</dbReference>
<feature type="compositionally biased region" description="Basic residues" evidence="20">
    <location>
        <begin position="1808"/>
        <end position="1830"/>
    </location>
</feature>
<keyword evidence="10 19" id="KW-0851">Voltage-gated channel</keyword>
<keyword evidence="15" id="KW-0407">Ion channel</keyword>
<feature type="transmembrane region" description="Helical" evidence="21">
    <location>
        <begin position="262"/>
        <end position="283"/>
    </location>
</feature>
<feature type="region of interest" description="Disordered" evidence="20">
    <location>
        <begin position="706"/>
        <end position="752"/>
    </location>
</feature>
<dbReference type="InterPro" id="IPR027359">
    <property type="entry name" value="Volt_channel_dom_sf"/>
</dbReference>
<keyword evidence="3" id="KW-0597">Phosphoprotein</keyword>
<dbReference type="InterPro" id="IPR005821">
    <property type="entry name" value="Ion_trans_dom"/>
</dbReference>